<proteinExistence type="predicted"/>
<keyword evidence="2" id="KW-1185">Reference proteome</keyword>
<name>A0ABZ0I9G8_9GAMM</name>
<dbReference type="RefSeq" id="WP_407326469.1">
    <property type="nucleotide sequence ID" value="NZ_CP136865.1"/>
</dbReference>
<dbReference type="EMBL" id="CP136865">
    <property type="protein sequence ID" value="WOJ95770.1"/>
    <property type="molecule type" value="Genomic_DNA"/>
</dbReference>
<protein>
    <recommendedName>
        <fullName evidence="3">DNA primase/polymerase bifunctional N-terminal domain-containing protein</fullName>
    </recommendedName>
</protein>
<evidence type="ECO:0000313" key="1">
    <source>
        <dbReference type="EMBL" id="WOJ95770.1"/>
    </source>
</evidence>
<evidence type="ECO:0000313" key="2">
    <source>
        <dbReference type="Proteomes" id="UP001626549"/>
    </source>
</evidence>
<reference evidence="1 2" key="1">
    <citation type="submission" date="2023-10" db="EMBL/GenBank/DDBJ databases">
        <title>Two novel species belonging to the OM43/NOR5 clade.</title>
        <authorList>
            <person name="Park M."/>
        </authorList>
    </citation>
    <scope>NUCLEOTIDE SEQUENCE [LARGE SCALE GENOMIC DNA]</scope>
    <source>
        <strain evidence="1 2">IMCC45268</strain>
    </source>
</reference>
<sequence length="167" mass="18817">MLSIPEAVPAHEPKPRLLAPNFDGIPDELKQFAGQYVLWRLERTNGRWTKVPRQHDGRKASVSRSQTWVDFDVAVAAYENGEFDGVGIVLTKELGLVGLDFDHFTVEQARPYLFQGYAELSPSGKGLRQFIYGQKPRGAKCSFTLGGGQKFEMYDRARFLTITGHRV</sequence>
<dbReference type="Proteomes" id="UP001626549">
    <property type="component" value="Chromosome"/>
</dbReference>
<accession>A0ABZ0I9G8</accession>
<organism evidence="1 2">
    <name type="scientific">Congregibacter brevis</name>
    <dbReference type="NCBI Taxonomy" id="3081201"/>
    <lineage>
        <taxon>Bacteria</taxon>
        <taxon>Pseudomonadati</taxon>
        <taxon>Pseudomonadota</taxon>
        <taxon>Gammaproteobacteria</taxon>
        <taxon>Cellvibrionales</taxon>
        <taxon>Halieaceae</taxon>
        <taxon>Congregibacter</taxon>
    </lineage>
</organism>
<evidence type="ECO:0008006" key="3">
    <source>
        <dbReference type="Google" id="ProtNLM"/>
    </source>
</evidence>
<gene>
    <name evidence="1" type="ORF">R0137_11005</name>
</gene>